<dbReference type="HOGENOM" id="CLU_086329_1_1_5"/>
<dbReference type="STRING" id="269796.Rru_A3608"/>
<comment type="subcellular location">
    <subcellularLocation>
        <location evidence="1">Membrane</location>
    </subcellularLocation>
</comment>
<dbReference type="InterPro" id="IPR039544">
    <property type="entry name" value="Tim44-like"/>
</dbReference>
<dbReference type="eggNOG" id="COG4395">
    <property type="taxonomic scope" value="Bacteria"/>
</dbReference>
<feature type="domain" description="Tim44-like" evidence="6">
    <location>
        <begin position="70"/>
        <end position="216"/>
    </location>
</feature>
<dbReference type="PANTHER" id="PTHR10721:SF1">
    <property type="entry name" value="MITOCHONDRIAL IMPORT INNER MEMBRANE TRANSLOCASE SUBUNIT TIM44"/>
    <property type="match status" value="1"/>
</dbReference>
<protein>
    <recommendedName>
        <fullName evidence="6">Tim44-like domain-containing protein</fullName>
    </recommendedName>
</protein>
<evidence type="ECO:0000313" key="8">
    <source>
        <dbReference type="Proteomes" id="UP000001929"/>
    </source>
</evidence>
<keyword evidence="8" id="KW-1185">Reference proteome</keyword>
<dbReference type="InterPro" id="IPR016985">
    <property type="entry name" value="UCP031890_Tim44-rel"/>
</dbReference>
<name>Q2RN93_RHORT</name>
<evidence type="ECO:0000256" key="3">
    <source>
        <dbReference type="ARBA" id="ARBA00022946"/>
    </source>
</evidence>
<reference evidence="7 8" key="1">
    <citation type="journal article" date="2011" name="Stand. Genomic Sci.">
        <title>Complete genome sequence of Rhodospirillum rubrum type strain (S1).</title>
        <authorList>
            <person name="Munk A.C."/>
            <person name="Copeland A."/>
            <person name="Lucas S."/>
            <person name="Lapidus A."/>
            <person name="Del Rio T.G."/>
            <person name="Barry K."/>
            <person name="Detter J.C."/>
            <person name="Hammon N."/>
            <person name="Israni S."/>
            <person name="Pitluck S."/>
            <person name="Brettin T."/>
            <person name="Bruce D."/>
            <person name="Han C."/>
            <person name="Tapia R."/>
            <person name="Gilna P."/>
            <person name="Schmutz J."/>
            <person name="Larimer F."/>
            <person name="Land M."/>
            <person name="Kyrpides N.C."/>
            <person name="Mavromatis K."/>
            <person name="Richardson P."/>
            <person name="Rohde M."/>
            <person name="Goker M."/>
            <person name="Klenk H.P."/>
            <person name="Zhang Y."/>
            <person name="Roberts G.P."/>
            <person name="Reslewic S."/>
            <person name="Schwartz D.C."/>
        </authorList>
    </citation>
    <scope>NUCLEOTIDE SEQUENCE [LARGE SCALE GENOMIC DNA]</scope>
    <source>
        <strain evidence="8">ATCC 11170 / ATH 1.1.1 / DSM 467 / LMG 4362 / NCIMB 8255 / S1</strain>
    </source>
</reference>
<dbReference type="PhylomeDB" id="Q2RN93"/>
<dbReference type="PIRSF" id="PIRSF031890">
    <property type="entry name" value="UCP031890_transporter_Tim44"/>
    <property type="match status" value="1"/>
</dbReference>
<dbReference type="SUPFAM" id="SSF54427">
    <property type="entry name" value="NTF2-like"/>
    <property type="match status" value="1"/>
</dbReference>
<dbReference type="GO" id="GO:0051087">
    <property type="term" value="F:protein-folding chaperone binding"/>
    <property type="evidence" value="ECO:0007669"/>
    <property type="project" value="TreeGrafter"/>
</dbReference>
<sequence>MNEGFQYIDIIFFAMIAAFLVLRLRSVLGRRTGEEQRRPDPFAQPESAQDNVIDLSGRKAVAGRPGDGTLAGGLTQIQLTDPSFSPEGFLIGAKAAFEMILMAYAKGDKAVLKPLLAGEVFQNFSRAIDEREQADETMETDLVGFKSVEILRAGMDGQDALVTVKFVTEQVNSVRDKSDTVVDGNPNQVEEVTDIWTFRRDTVSNDPNWDLIATQVPEE</sequence>
<dbReference type="AlphaFoldDB" id="Q2RN93"/>
<dbReference type="EnsemblBacteria" id="ABC24402">
    <property type="protein sequence ID" value="ABC24402"/>
    <property type="gene ID" value="Rru_A3608"/>
</dbReference>
<dbReference type="PATRIC" id="fig|269796.9.peg.3729"/>
<dbReference type="PANTHER" id="PTHR10721">
    <property type="entry name" value="MITOCHONDRIAL IMPORT INNER MEMBRANE TRANSLOCASE SUBUNIT TIM44"/>
    <property type="match status" value="1"/>
</dbReference>
<gene>
    <name evidence="7" type="ordered locus">Rru_A3608</name>
</gene>
<dbReference type="EMBL" id="CP000230">
    <property type="protein sequence ID" value="ABC24402.1"/>
    <property type="molecule type" value="Genomic_DNA"/>
</dbReference>
<dbReference type="InterPro" id="IPR007379">
    <property type="entry name" value="Tim44-like_dom"/>
</dbReference>
<keyword evidence="5" id="KW-0812">Transmembrane</keyword>
<evidence type="ECO:0000259" key="6">
    <source>
        <dbReference type="SMART" id="SM00978"/>
    </source>
</evidence>
<comment type="similarity">
    <text evidence="2">Belongs to the Tim44 family.</text>
</comment>
<evidence type="ECO:0000256" key="1">
    <source>
        <dbReference type="ARBA" id="ARBA00004370"/>
    </source>
</evidence>
<evidence type="ECO:0000256" key="4">
    <source>
        <dbReference type="ARBA" id="ARBA00023136"/>
    </source>
</evidence>
<evidence type="ECO:0000313" key="7">
    <source>
        <dbReference type="EMBL" id="ABC24402.1"/>
    </source>
</evidence>
<evidence type="ECO:0000256" key="2">
    <source>
        <dbReference type="ARBA" id="ARBA00009597"/>
    </source>
</evidence>
<keyword evidence="3" id="KW-0809">Transit peptide</keyword>
<dbReference type="RefSeq" id="WP_011391355.1">
    <property type="nucleotide sequence ID" value="NC_007643.1"/>
</dbReference>
<dbReference type="NCBIfam" id="NF033779">
    <property type="entry name" value="Tim44_TimA_adap"/>
    <property type="match status" value="1"/>
</dbReference>
<keyword evidence="5" id="KW-1133">Transmembrane helix</keyword>
<proteinExistence type="inferred from homology"/>
<dbReference type="Pfam" id="PF04280">
    <property type="entry name" value="Tim44"/>
    <property type="match status" value="1"/>
</dbReference>
<dbReference type="InterPro" id="IPR032710">
    <property type="entry name" value="NTF2-like_dom_sf"/>
</dbReference>
<feature type="transmembrane region" description="Helical" evidence="5">
    <location>
        <begin position="6"/>
        <end position="24"/>
    </location>
</feature>
<dbReference type="Gene3D" id="3.10.450.240">
    <property type="match status" value="1"/>
</dbReference>
<accession>Q2RN93</accession>
<evidence type="ECO:0000256" key="5">
    <source>
        <dbReference type="SAM" id="Phobius"/>
    </source>
</evidence>
<dbReference type="KEGG" id="rru:Rru_A3608"/>
<dbReference type="GO" id="GO:0016020">
    <property type="term" value="C:membrane"/>
    <property type="evidence" value="ECO:0007669"/>
    <property type="project" value="UniProtKB-SubCell"/>
</dbReference>
<dbReference type="SMART" id="SM00978">
    <property type="entry name" value="Tim44"/>
    <property type="match status" value="1"/>
</dbReference>
<organism evidence="7 8">
    <name type="scientific">Rhodospirillum rubrum (strain ATCC 11170 / ATH 1.1.1 / DSM 467 / LMG 4362 / NCIMB 8255 / S1)</name>
    <dbReference type="NCBI Taxonomy" id="269796"/>
    <lineage>
        <taxon>Bacteria</taxon>
        <taxon>Pseudomonadati</taxon>
        <taxon>Pseudomonadota</taxon>
        <taxon>Alphaproteobacteria</taxon>
        <taxon>Rhodospirillales</taxon>
        <taxon>Rhodospirillaceae</taxon>
        <taxon>Rhodospirillum</taxon>
    </lineage>
</organism>
<dbReference type="GO" id="GO:0030150">
    <property type="term" value="P:protein import into mitochondrial matrix"/>
    <property type="evidence" value="ECO:0007669"/>
    <property type="project" value="TreeGrafter"/>
</dbReference>
<dbReference type="Proteomes" id="UP000001929">
    <property type="component" value="Chromosome"/>
</dbReference>
<keyword evidence="4 5" id="KW-0472">Membrane</keyword>